<dbReference type="EMBL" id="PYYB01000001">
    <property type="protein sequence ID" value="PTL58668.1"/>
    <property type="molecule type" value="Genomic_DNA"/>
</dbReference>
<feature type="domain" description="BsuBI/PstI restriction endonuclease" evidence="1">
    <location>
        <begin position="202"/>
        <end position="354"/>
    </location>
</feature>
<reference evidence="3 4" key="1">
    <citation type="submission" date="2018-03" db="EMBL/GenBank/DDBJ databases">
        <title>Aquarubrobacter algicola gen. nov., sp. nov., a novel actinobacterium isolated from shallow eutrophic lake during the end of cyanobacterial harmful algal blooms.</title>
        <authorList>
            <person name="Chun S.J."/>
        </authorList>
    </citation>
    <scope>NUCLEOTIDE SEQUENCE [LARGE SCALE GENOMIC DNA]</scope>
    <source>
        <strain evidence="3 4">Seoho-28</strain>
    </source>
</reference>
<dbReference type="InterPro" id="IPR041963">
    <property type="entry name" value="BsuBI/PstI_C_sf"/>
</dbReference>
<organism evidence="3 4">
    <name type="scientific">Paraconexibacter algicola</name>
    <dbReference type="NCBI Taxonomy" id="2133960"/>
    <lineage>
        <taxon>Bacteria</taxon>
        <taxon>Bacillati</taxon>
        <taxon>Actinomycetota</taxon>
        <taxon>Thermoleophilia</taxon>
        <taxon>Solirubrobacterales</taxon>
        <taxon>Paraconexibacteraceae</taxon>
        <taxon>Paraconexibacter</taxon>
    </lineage>
</organism>
<dbReference type="GO" id="GO:0009307">
    <property type="term" value="P:DNA restriction-modification system"/>
    <property type="evidence" value="ECO:0007669"/>
    <property type="project" value="InterPro"/>
</dbReference>
<name>A0A2T4UHH3_9ACTN</name>
<dbReference type="AlphaFoldDB" id="A0A2T4UHH3"/>
<keyword evidence="3" id="KW-0540">Nuclease</keyword>
<keyword evidence="4" id="KW-1185">Reference proteome</keyword>
<feature type="domain" description="BsuBI/PstI restriction endonuclease HTH" evidence="2">
    <location>
        <begin position="112"/>
        <end position="190"/>
    </location>
</feature>
<dbReference type="Gene3D" id="3.40.1350.80">
    <property type="match status" value="1"/>
</dbReference>
<evidence type="ECO:0000313" key="3">
    <source>
        <dbReference type="EMBL" id="PTL58668.1"/>
    </source>
</evidence>
<evidence type="ECO:0000259" key="1">
    <source>
        <dbReference type="Pfam" id="PF06616"/>
    </source>
</evidence>
<gene>
    <name evidence="3" type="ORF">C7Y72_02870</name>
</gene>
<dbReference type="GO" id="GO:0000287">
    <property type="term" value="F:magnesium ion binding"/>
    <property type="evidence" value="ECO:0007669"/>
    <property type="project" value="InterPro"/>
</dbReference>
<keyword evidence="3" id="KW-0255">Endonuclease</keyword>
<accession>A0A2T4UHH3</accession>
<dbReference type="InterPro" id="IPR041454">
    <property type="entry name" value="BsuBI/PstI_N"/>
</dbReference>
<evidence type="ECO:0000313" key="4">
    <source>
        <dbReference type="Proteomes" id="UP000240739"/>
    </source>
</evidence>
<dbReference type="Proteomes" id="UP000240739">
    <property type="component" value="Unassembled WGS sequence"/>
</dbReference>
<dbReference type="Pfam" id="PF17728">
    <property type="entry name" value="BsuBI_PstI_RE_N"/>
    <property type="match status" value="1"/>
</dbReference>
<dbReference type="InterPro" id="IPR009528">
    <property type="entry name" value="Restrct_endonuc_II_BsuBI_C"/>
</dbReference>
<proteinExistence type="predicted"/>
<dbReference type="Pfam" id="PF06616">
    <property type="entry name" value="BsuBI_PstI_RE"/>
    <property type="match status" value="1"/>
</dbReference>
<protein>
    <submittedName>
        <fullName evidence="3">Restriction endonuclease</fullName>
    </submittedName>
</protein>
<keyword evidence="3" id="KW-0378">Hydrolase</keyword>
<sequence length="362" mass="39534">MAYRALPRIDRCAERLERIFPRSAFDTVLSSPGAGAAVAAMLYVDAVVPDNAPVPDDARWVRPTTCLWLSEVAYARTDAASRTAYYRAAVGARAKEKVAALHASWGHAHVPLYGDNTRETLRDETFPGWLDNGAMRVRPGVKTTSPAPRWALCESFADLFDPRLLGDQLVAAIDAWRDAHMTPGAKLKALTAQQREQTQHAVRVTLPDGTVRELEPGEASVILKGVIEVWAPARLKDAVVLTVSEPGDKIYVADAKVLGQLGLRIDQATLLPDAVLVDIAQQPPVFWIVEAVATDGAVTEDRKRALIQWAQSQRIPDGGCEFLSAFASRNSAAARRRLKDLAAGTFAWYADEPGAELAWYEL</sequence>
<dbReference type="GO" id="GO:0009036">
    <property type="term" value="F:type II site-specific deoxyribonuclease activity"/>
    <property type="evidence" value="ECO:0007669"/>
    <property type="project" value="InterPro"/>
</dbReference>
<dbReference type="OrthoDB" id="9798907at2"/>
<comment type="caution">
    <text evidence="3">The sequence shown here is derived from an EMBL/GenBank/DDBJ whole genome shotgun (WGS) entry which is preliminary data.</text>
</comment>
<evidence type="ECO:0000259" key="2">
    <source>
        <dbReference type="Pfam" id="PF17728"/>
    </source>
</evidence>
<dbReference type="RefSeq" id="WP_107567105.1">
    <property type="nucleotide sequence ID" value="NZ_PYYB01000001.1"/>
</dbReference>
<dbReference type="GO" id="GO:0003677">
    <property type="term" value="F:DNA binding"/>
    <property type="evidence" value="ECO:0007669"/>
    <property type="project" value="InterPro"/>
</dbReference>